<name>A0A6P4EYI5_DRORH</name>
<keyword evidence="4" id="KW-0418">Kinase</keyword>
<dbReference type="EnsemblMetazoa" id="XM_017127698.2">
    <property type="protein sequence ID" value="XP_016983187.1"/>
    <property type="gene ID" value="LOC108047500"/>
</dbReference>
<protein>
    <submittedName>
        <fullName evidence="4">Probable inactive serine/threonine-protein kinase DDB_G0293184 isoform X1</fullName>
    </submittedName>
</protein>
<proteinExistence type="predicted"/>
<feature type="compositionally biased region" description="Basic and acidic residues" evidence="1">
    <location>
        <begin position="32"/>
        <end position="61"/>
    </location>
</feature>
<evidence type="ECO:0000313" key="3">
    <source>
        <dbReference type="Proteomes" id="UP001652680"/>
    </source>
</evidence>
<evidence type="ECO:0000256" key="1">
    <source>
        <dbReference type="SAM" id="MobiDB-lite"/>
    </source>
</evidence>
<gene>
    <name evidence="4" type="primary">LOC108047500</name>
    <name evidence="2" type="synonym">108047500</name>
</gene>
<reference evidence="4" key="2">
    <citation type="submission" date="2025-04" db="UniProtKB">
        <authorList>
            <consortium name="RefSeq"/>
        </authorList>
    </citation>
    <scope>IDENTIFICATION</scope>
</reference>
<organism evidence="4">
    <name type="scientific">Drosophila rhopaloa</name>
    <name type="common">Fruit fly</name>
    <dbReference type="NCBI Taxonomy" id="1041015"/>
    <lineage>
        <taxon>Eukaryota</taxon>
        <taxon>Metazoa</taxon>
        <taxon>Ecdysozoa</taxon>
        <taxon>Arthropoda</taxon>
        <taxon>Hexapoda</taxon>
        <taxon>Insecta</taxon>
        <taxon>Pterygota</taxon>
        <taxon>Neoptera</taxon>
        <taxon>Endopterygota</taxon>
        <taxon>Diptera</taxon>
        <taxon>Brachycera</taxon>
        <taxon>Muscomorpha</taxon>
        <taxon>Ephydroidea</taxon>
        <taxon>Drosophilidae</taxon>
        <taxon>Drosophila</taxon>
        <taxon>Sophophora</taxon>
    </lineage>
</organism>
<dbReference type="GO" id="GO:0016301">
    <property type="term" value="F:kinase activity"/>
    <property type="evidence" value="ECO:0007669"/>
    <property type="project" value="UniProtKB-KW"/>
</dbReference>
<sequence length="89" mass="9825">MRMLCDRLSALTAGAMVGVWYAKNFPCEESTGDNKDKGKDKGKDKSKDKGSDSGKEKEKEKVTRKRSSRHGQNSNVDDAIGNMKSQTVK</sequence>
<dbReference type="AlphaFoldDB" id="A0A6P4EYI5"/>
<evidence type="ECO:0000313" key="2">
    <source>
        <dbReference type="EnsemblMetazoa" id="XP_016983187.1"/>
    </source>
</evidence>
<keyword evidence="4" id="KW-0808">Transferase</keyword>
<reference evidence="2" key="3">
    <citation type="submission" date="2025-05" db="UniProtKB">
        <authorList>
            <consortium name="EnsemblMetazoa"/>
        </authorList>
    </citation>
    <scope>IDENTIFICATION</scope>
</reference>
<dbReference type="OrthoDB" id="7866203at2759"/>
<dbReference type="Proteomes" id="UP001652680">
    <property type="component" value="Unassembled WGS sequence"/>
</dbReference>
<evidence type="ECO:0000313" key="4">
    <source>
        <dbReference type="RefSeq" id="XP_016983187.1"/>
    </source>
</evidence>
<feature type="region of interest" description="Disordered" evidence="1">
    <location>
        <begin position="26"/>
        <end position="89"/>
    </location>
</feature>
<dbReference type="RefSeq" id="XP_016983187.1">
    <property type="nucleotide sequence ID" value="XM_017127698.1"/>
</dbReference>
<reference evidence="3" key="1">
    <citation type="journal article" date="2021" name="Elife">
        <title>Highly contiguous assemblies of 101 drosophilid genomes.</title>
        <authorList>
            <person name="Kim B.Y."/>
            <person name="Wang J.R."/>
            <person name="Miller D.E."/>
            <person name="Barmina O."/>
            <person name="Delaney E."/>
            <person name="Thompson A."/>
            <person name="Comeault A.A."/>
            <person name="Peede D."/>
            <person name="D'Agostino E.R."/>
            <person name="Pelaez J."/>
            <person name="Aguilar J.M."/>
            <person name="Haji D."/>
            <person name="Matsunaga T."/>
            <person name="Armstrong E.E."/>
            <person name="Zych M."/>
            <person name="Ogawa Y."/>
            <person name="Stamenkovic-Radak M."/>
            <person name="Jelic M."/>
            <person name="Veselinovic M.S."/>
            <person name="Tanaskovic M."/>
            <person name="Eric P."/>
            <person name="Gao J.J."/>
            <person name="Katoh T.K."/>
            <person name="Toda M.J."/>
            <person name="Watabe H."/>
            <person name="Watada M."/>
            <person name="Davis J.S."/>
            <person name="Moyle L.C."/>
            <person name="Manoli G."/>
            <person name="Bertolini E."/>
            <person name="Kostal V."/>
            <person name="Hawley R.S."/>
            <person name="Takahashi A."/>
            <person name="Jones C.D."/>
            <person name="Price D.K."/>
            <person name="Whiteman N."/>
            <person name="Kopp A."/>
            <person name="Matute D.R."/>
            <person name="Petrov D.A."/>
        </authorList>
    </citation>
    <scope>NUCLEOTIDE SEQUENCE [LARGE SCALE GENOMIC DNA]</scope>
</reference>
<keyword evidence="3" id="KW-1185">Reference proteome</keyword>
<accession>A0A6P4EYI5</accession>
<dbReference type="GeneID" id="108047500"/>